<evidence type="ECO:0000256" key="6">
    <source>
        <dbReference type="ARBA" id="ARBA00023136"/>
    </source>
</evidence>
<dbReference type="InterPro" id="IPR050330">
    <property type="entry name" value="Bact_OuterMem_StrucFunc"/>
</dbReference>
<dbReference type="Pfam" id="PF00691">
    <property type="entry name" value="OmpA"/>
    <property type="match status" value="1"/>
</dbReference>
<protein>
    <submittedName>
        <fullName evidence="10">Chemotaxis protein MotB</fullName>
    </submittedName>
</protein>
<sequence length="326" mass="36026">MQRTPHETVIIKRKRRSGHEEQSGGAWKVAFADFTLALMSLFLVLWLLSVTNQKERNVLASNLRDYSVFDQSKNPFDLSNSPFPIDLEGQPAIVERVAAQLLTSGDRKSGISMYSQVPKGDVEPGKGQGPKLDSIIDGDFQSPESLAVLAAVIKEMAKQLTASNNLDVEVVPQGLRISIQDDKNRQMFARGSVNMSPFFEDLLMALAPVFQHVKNGMVISGHTDSIPYQSNQYSNWELSGDRALMARRVLEVGGMPKQRVLQVAAMSDRTPVDKSHPDASDNRRIEILLLTKKAQASLLSIFDRQQPGNALTQADKAAKANEPVTR</sequence>
<name>A0A3N1P3G0_9GAMM</name>
<dbReference type="AlphaFoldDB" id="A0A3N1P3G0"/>
<evidence type="ECO:0000259" key="9">
    <source>
        <dbReference type="PROSITE" id="PS51123"/>
    </source>
</evidence>
<evidence type="ECO:0000313" key="11">
    <source>
        <dbReference type="Proteomes" id="UP000268033"/>
    </source>
</evidence>
<comment type="subcellular location">
    <subcellularLocation>
        <location evidence="1">Cell membrane</location>
        <topology evidence="1">Single-pass membrane protein</topology>
    </subcellularLocation>
</comment>
<dbReference type="Gene3D" id="3.30.1330.60">
    <property type="entry name" value="OmpA-like domain"/>
    <property type="match status" value="1"/>
</dbReference>
<comment type="caution">
    <text evidence="10">The sequence shown here is derived from an EMBL/GenBank/DDBJ whole genome shotgun (WGS) entry which is preliminary data.</text>
</comment>
<proteinExistence type="inferred from homology"/>
<keyword evidence="3" id="KW-1003">Cell membrane</keyword>
<dbReference type="InterPro" id="IPR036737">
    <property type="entry name" value="OmpA-like_sf"/>
</dbReference>
<feature type="domain" description="OmpA-like" evidence="9">
    <location>
        <begin position="175"/>
        <end position="293"/>
    </location>
</feature>
<keyword evidence="4 8" id="KW-0812">Transmembrane</keyword>
<dbReference type="Pfam" id="PF13677">
    <property type="entry name" value="MotB_plug"/>
    <property type="match status" value="1"/>
</dbReference>
<evidence type="ECO:0000256" key="2">
    <source>
        <dbReference type="ARBA" id="ARBA00008914"/>
    </source>
</evidence>
<reference evidence="10 11" key="1">
    <citation type="submission" date="2018-11" db="EMBL/GenBank/DDBJ databases">
        <title>Genomic Encyclopedia of Type Strains, Phase IV (KMG-IV): sequencing the most valuable type-strain genomes for metagenomic binning, comparative biology and taxonomic classification.</title>
        <authorList>
            <person name="Goeker M."/>
        </authorList>
    </citation>
    <scope>NUCLEOTIDE SEQUENCE [LARGE SCALE GENOMIC DNA]</scope>
    <source>
        <strain evidence="10 11">DSM 21945</strain>
    </source>
</reference>
<dbReference type="Proteomes" id="UP000268033">
    <property type="component" value="Unassembled WGS sequence"/>
</dbReference>
<evidence type="ECO:0000256" key="5">
    <source>
        <dbReference type="ARBA" id="ARBA00022989"/>
    </source>
</evidence>
<dbReference type="GO" id="GO:0005886">
    <property type="term" value="C:plasma membrane"/>
    <property type="evidence" value="ECO:0007669"/>
    <property type="project" value="UniProtKB-SubCell"/>
</dbReference>
<accession>A0A3N1P3G0</accession>
<dbReference type="RefSeq" id="WP_123421614.1">
    <property type="nucleotide sequence ID" value="NZ_JBLXAC010000003.1"/>
</dbReference>
<gene>
    <name evidence="10" type="ORF">EDC28_105203</name>
</gene>
<dbReference type="PANTHER" id="PTHR30329:SF21">
    <property type="entry name" value="LIPOPROTEIN YIAD-RELATED"/>
    <property type="match status" value="1"/>
</dbReference>
<feature type="transmembrane region" description="Helical" evidence="8">
    <location>
        <begin position="25"/>
        <end position="48"/>
    </location>
</feature>
<dbReference type="STRING" id="584787.GCA_001247655_02951"/>
<dbReference type="EMBL" id="RJUL01000005">
    <property type="protein sequence ID" value="ROQ25892.1"/>
    <property type="molecule type" value="Genomic_DNA"/>
</dbReference>
<dbReference type="InterPro" id="IPR006665">
    <property type="entry name" value="OmpA-like"/>
</dbReference>
<evidence type="ECO:0000256" key="1">
    <source>
        <dbReference type="ARBA" id="ARBA00004162"/>
    </source>
</evidence>
<organism evidence="10 11">
    <name type="scientific">Gallaecimonas pentaromativorans</name>
    <dbReference type="NCBI Taxonomy" id="584787"/>
    <lineage>
        <taxon>Bacteria</taxon>
        <taxon>Pseudomonadati</taxon>
        <taxon>Pseudomonadota</taxon>
        <taxon>Gammaproteobacteria</taxon>
        <taxon>Enterobacterales</taxon>
        <taxon>Gallaecimonadaceae</taxon>
        <taxon>Gallaecimonas</taxon>
    </lineage>
</organism>
<keyword evidence="6 7" id="KW-0472">Membrane</keyword>
<dbReference type="PROSITE" id="PS51123">
    <property type="entry name" value="OMPA_2"/>
    <property type="match status" value="1"/>
</dbReference>
<comment type="similarity">
    <text evidence="2">Belongs to the MotB family.</text>
</comment>
<dbReference type="SUPFAM" id="SSF103088">
    <property type="entry name" value="OmpA-like"/>
    <property type="match status" value="1"/>
</dbReference>
<keyword evidence="5 8" id="KW-1133">Transmembrane helix</keyword>
<evidence type="ECO:0000256" key="8">
    <source>
        <dbReference type="SAM" id="Phobius"/>
    </source>
</evidence>
<dbReference type="InterPro" id="IPR025713">
    <property type="entry name" value="MotB-like_N_dom"/>
</dbReference>
<evidence type="ECO:0000256" key="7">
    <source>
        <dbReference type="PROSITE-ProRule" id="PRU00473"/>
    </source>
</evidence>
<keyword evidence="11" id="KW-1185">Reference proteome</keyword>
<evidence type="ECO:0000256" key="4">
    <source>
        <dbReference type="ARBA" id="ARBA00022692"/>
    </source>
</evidence>
<evidence type="ECO:0000313" key="10">
    <source>
        <dbReference type="EMBL" id="ROQ25892.1"/>
    </source>
</evidence>
<dbReference type="PANTHER" id="PTHR30329">
    <property type="entry name" value="STATOR ELEMENT OF FLAGELLAR MOTOR COMPLEX"/>
    <property type="match status" value="1"/>
</dbReference>
<dbReference type="CDD" id="cd07185">
    <property type="entry name" value="OmpA_C-like"/>
    <property type="match status" value="1"/>
</dbReference>
<evidence type="ECO:0000256" key="3">
    <source>
        <dbReference type="ARBA" id="ARBA00022475"/>
    </source>
</evidence>